<protein>
    <submittedName>
        <fullName evidence="2">Uncharacterized protein</fullName>
    </submittedName>
</protein>
<gene>
    <name evidence="2" type="ORF">ISQ19_05390</name>
</gene>
<comment type="caution">
    <text evidence="2">The sequence shown here is derived from an EMBL/GenBank/DDBJ whole genome shotgun (WGS) entry which is preliminary data.</text>
</comment>
<organism evidence="2 3">
    <name type="scientific">PS1 clade bacterium</name>
    <dbReference type="NCBI Taxonomy" id="2175152"/>
    <lineage>
        <taxon>Bacteria</taxon>
        <taxon>Pseudomonadati</taxon>
        <taxon>Pseudomonadota</taxon>
        <taxon>Alphaproteobacteria</taxon>
        <taxon>PS1 clade</taxon>
    </lineage>
</organism>
<feature type="compositionally biased region" description="Basic and acidic residues" evidence="1">
    <location>
        <begin position="51"/>
        <end position="75"/>
    </location>
</feature>
<proteinExistence type="predicted"/>
<evidence type="ECO:0000256" key="1">
    <source>
        <dbReference type="SAM" id="MobiDB-lite"/>
    </source>
</evidence>
<dbReference type="Proteomes" id="UP000785783">
    <property type="component" value="Unassembled WGS sequence"/>
</dbReference>
<dbReference type="EMBL" id="JADHOK010000073">
    <property type="protein sequence ID" value="MBL6762114.1"/>
    <property type="molecule type" value="Genomic_DNA"/>
</dbReference>
<dbReference type="AlphaFoldDB" id="A0A937HH76"/>
<reference evidence="2" key="1">
    <citation type="submission" date="2020-10" db="EMBL/GenBank/DDBJ databases">
        <title>Microbiome of the Black Sea water column analyzed by genome centric metagenomics.</title>
        <authorList>
            <person name="Cabello-Yeves P.J."/>
            <person name="Callieri C."/>
            <person name="Picazo A."/>
            <person name="Mehrshad M."/>
            <person name="Haro-Moreno J.M."/>
            <person name="Roda-Garcia J."/>
            <person name="Dzembekova N."/>
            <person name="Slabakova V."/>
            <person name="Slabakova N."/>
            <person name="Moncheva S."/>
            <person name="Rodriguez-Valera F."/>
        </authorList>
    </citation>
    <scope>NUCLEOTIDE SEQUENCE</scope>
    <source>
        <strain evidence="2">BS307-5m-G5</strain>
    </source>
</reference>
<evidence type="ECO:0000313" key="2">
    <source>
        <dbReference type="EMBL" id="MBL6762114.1"/>
    </source>
</evidence>
<sequence>MVSWHGERVDILHSDDYGTQFQITLPHHTPGAPRDETVGSAAEVTEGESESESKSEAAPQKDKPQKDKPQHDKSTVLDPSKAPR</sequence>
<name>A0A937HH76_9PROT</name>
<accession>A0A937HH76</accession>
<feature type="region of interest" description="Disordered" evidence="1">
    <location>
        <begin position="22"/>
        <end position="84"/>
    </location>
</feature>
<evidence type="ECO:0000313" key="3">
    <source>
        <dbReference type="Proteomes" id="UP000785783"/>
    </source>
</evidence>